<dbReference type="Proteomes" id="UP001355653">
    <property type="component" value="Unassembled WGS sequence"/>
</dbReference>
<name>A0ABU6DBD0_9BACL</name>
<organism evidence="1 2">
    <name type="scientific">Paenibacillus chondroitinus</name>
    <dbReference type="NCBI Taxonomy" id="59842"/>
    <lineage>
        <taxon>Bacteria</taxon>
        <taxon>Bacillati</taxon>
        <taxon>Bacillota</taxon>
        <taxon>Bacilli</taxon>
        <taxon>Bacillales</taxon>
        <taxon>Paenibacillaceae</taxon>
        <taxon>Paenibacillus</taxon>
    </lineage>
</organism>
<accession>A0ABU6DBD0</accession>
<keyword evidence="2" id="KW-1185">Reference proteome</keyword>
<dbReference type="RefSeq" id="WP_127453403.1">
    <property type="nucleotide sequence ID" value="NZ_JAROBY010000022.1"/>
</dbReference>
<dbReference type="EMBL" id="JAROBY010000022">
    <property type="protein sequence ID" value="MEB4795072.1"/>
    <property type="molecule type" value="Genomic_DNA"/>
</dbReference>
<gene>
    <name evidence="1" type="ORF">P5G65_14295</name>
</gene>
<protein>
    <submittedName>
        <fullName evidence="1">Uncharacterized protein</fullName>
    </submittedName>
</protein>
<reference evidence="1 2" key="1">
    <citation type="submission" date="2023-03" db="EMBL/GenBank/DDBJ databases">
        <title>Bacillus Genome Sequencing.</title>
        <authorList>
            <person name="Dunlap C."/>
        </authorList>
    </citation>
    <scope>NUCLEOTIDE SEQUENCE [LARGE SCALE GENOMIC DNA]</scope>
    <source>
        <strain evidence="1 2">NRS-1351</strain>
    </source>
</reference>
<evidence type="ECO:0000313" key="2">
    <source>
        <dbReference type="Proteomes" id="UP001355653"/>
    </source>
</evidence>
<evidence type="ECO:0000313" key="1">
    <source>
        <dbReference type="EMBL" id="MEB4795072.1"/>
    </source>
</evidence>
<sequence length="225" mass="24334">MGSNESASVSMASSASVKIDSGFKQGSGSWTVSGNTTLSTDTGTAIDYTVNGQCIYNNGTYCDAGVDLYANYMYRSIKRDIKYFGSYQWSDYSSTALYLIGPSSTYNWYTSSLNGISPSSVTGGSYGAYFSIYNDGSVSATATKSYSAERTLGGAFSVPTPGGTFTGGVTTSYKNSHSIKWSVPNVIPGLKYYHYDNNFTGTNWYVTHESLELKTLVRIICTRVF</sequence>
<proteinExistence type="predicted"/>
<comment type="caution">
    <text evidence="1">The sequence shown here is derived from an EMBL/GenBank/DDBJ whole genome shotgun (WGS) entry which is preliminary data.</text>
</comment>